<dbReference type="Proteomes" id="UP000008068">
    <property type="component" value="Unassembled WGS sequence"/>
</dbReference>
<dbReference type="EMBL" id="GL379987">
    <property type="protein sequence ID" value="EGT41091.1"/>
    <property type="molecule type" value="Genomic_DNA"/>
</dbReference>
<proteinExistence type="predicted"/>
<feature type="signal peptide" evidence="2">
    <location>
        <begin position="1"/>
        <end position="21"/>
    </location>
</feature>
<organism evidence="4">
    <name type="scientific">Caenorhabditis brenneri</name>
    <name type="common">Nematode worm</name>
    <dbReference type="NCBI Taxonomy" id="135651"/>
    <lineage>
        <taxon>Eukaryota</taxon>
        <taxon>Metazoa</taxon>
        <taxon>Ecdysozoa</taxon>
        <taxon>Nematoda</taxon>
        <taxon>Chromadorea</taxon>
        <taxon>Rhabditida</taxon>
        <taxon>Rhabditina</taxon>
        <taxon>Rhabditomorpha</taxon>
        <taxon>Rhabditoidea</taxon>
        <taxon>Rhabditidae</taxon>
        <taxon>Peloderinae</taxon>
        <taxon>Caenorhabditis</taxon>
    </lineage>
</organism>
<feature type="chain" id="PRO_5003406048" evidence="2">
    <location>
        <begin position="22"/>
        <end position="52"/>
    </location>
</feature>
<keyword evidence="1" id="KW-0472">Membrane</keyword>
<feature type="transmembrane region" description="Helical" evidence="1">
    <location>
        <begin position="31"/>
        <end position="49"/>
    </location>
</feature>
<dbReference type="FunCoup" id="G0NZ51">
    <property type="interactions" value="1049"/>
</dbReference>
<evidence type="ECO:0000256" key="1">
    <source>
        <dbReference type="SAM" id="Phobius"/>
    </source>
</evidence>
<name>G0NZ51_CAEBE</name>
<keyword evidence="1" id="KW-0812">Transmembrane</keyword>
<keyword evidence="4" id="KW-1185">Reference proteome</keyword>
<accession>G0NZ51</accession>
<evidence type="ECO:0000256" key="2">
    <source>
        <dbReference type="SAM" id="SignalP"/>
    </source>
</evidence>
<keyword evidence="2" id="KW-0732">Signal</keyword>
<evidence type="ECO:0000313" key="4">
    <source>
        <dbReference type="Proteomes" id="UP000008068"/>
    </source>
</evidence>
<protein>
    <submittedName>
        <fullName evidence="3">Uncharacterized protein</fullName>
    </submittedName>
</protein>
<dbReference type="AlphaFoldDB" id="G0NZ51"/>
<evidence type="ECO:0000313" key="3">
    <source>
        <dbReference type="EMBL" id="EGT41091.1"/>
    </source>
</evidence>
<reference evidence="4" key="1">
    <citation type="submission" date="2011-07" db="EMBL/GenBank/DDBJ databases">
        <authorList>
            <consortium name="Caenorhabditis brenneri Sequencing and Analysis Consortium"/>
            <person name="Wilson R.K."/>
        </authorList>
    </citation>
    <scope>NUCLEOTIDE SEQUENCE [LARGE SCALE GENOMIC DNA]</scope>
    <source>
        <strain evidence="4">PB2801</strain>
    </source>
</reference>
<dbReference type="HOGENOM" id="CLU_3108387_0_0_1"/>
<keyword evidence="1" id="KW-1133">Transmembrane helix</keyword>
<gene>
    <name evidence="3" type="ORF">CAEBREN_20158</name>
</gene>
<sequence length="52" mass="5082">MNSLFLILVFVALICLSLVEAGDPDVGGIFSGISGLMGSIGGLAGSAGGKKK</sequence>
<dbReference type="InParanoid" id="G0NZ51"/>